<name>A0A7D6VJJ7_9NOCA</name>
<dbReference type="GO" id="GO:0032259">
    <property type="term" value="P:methylation"/>
    <property type="evidence" value="ECO:0007669"/>
    <property type="project" value="UniProtKB-KW"/>
</dbReference>
<proteinExistence type="predicted"/>
<evidence type="ECO:0000313" key="2">
    <source>
        <dbReference type="Proteomes" id="UP000515512"/>
    </source>
</evidence>
<keyword evidence="1" id="KW-0489">Methyltransferase</keyword>
<keyword evidence="2" id="KW-1185">Reference proteome</keyword>
<dbReference type="RefSeq" id="WP_181582168.1">
    <property type="nucleotide sequence ID" value="NZ_CP059399.1"/>
</dbReference>
<dbReference type="Pfam" id="PF13489">
    <property type="entry name" value="Methyltransf_23"/>
    <property type="match status" value="1"/>
</dbReference>
<dbReference type="Gene3D" id="3.40.50.150">
    <property type="entry name" value="Vaccinia Virus protein VP39"/>
    <property type="match status" value="1"/>
</dbReference>
<dbReference type="SUPFAM" id="SSF53335">
    <property type="entry name" value="S-adenosyl-L-methionine-dependent methyltransferases"/>
    <property type="match status" value="1"/>
</dbReference>
<dbReference type="KEGG" id="nhu:H0264_00745"/>
<dbReference type="InterPro" id="IPR029063">
    <property type="entry name" value="SAM-dependent_MTases_sf"/>
</dbReference>
<dbReference type="InterPro" id="IPR016584">
    <property type="entry name" value="MeTrfase_VrtF"/>
</dbReference>
<dbReference type="AlphaFoldDB" id="A0A7D6VJJ7"/>
<protein>
    <submittedName>
        <fullName evidence="1">Methyltransferase domain-containing protein</fullName>
    </submittedName>
</protein>
<reference evidence="1 2" key="1">
    <citation type="submission" date="2020-07" db="EMBL/GenBank/DDBJ databases">
        <authorList>
            <person name="Zhuang K."/>
            <person name="Ran Y."/>
        </authorList>
    </citation>
    <scope>NUCLEOTIDE SEQUENCE [LARGE SCALE GENOMIC DNA]</scope>
    <source>
        <strain evidence="1 2">WCH-YHL-001</strain>
    </source>
</reference>
<dbReference type="EMBL" id="CP059399">
    <property type="protein sequence ID" value="QLY30970.1"/>
    <property type="molecule type" value="Genomic_DNA"/>
</dbReference>
<organism evidence="1 2">
    <name type="scientific">Nocardia huaxiensis</name>
    <dbReference type="NCBI Taxonomy" id="2755382"/>
    <lineage>
        <taxon>Bacteria</taxon>
        <taxon>Bacillati</taxon>
        <taxon>Actinomycetota</taxon>
        <taxon>Actinomycetes</taxon>
        <taxon>Mycobacteriales</taxon>
        <taxon>Nocardiaceae</taxon>
        <taxon>Nocardia</taxon>
    </lineage>
</organism>
<keyword evidence="1" id="KW-0808">Transferase</keyword>
<gene>
    <name evidence="1" type="ORF">H0264_00745</name>
</gene>
<accession>A0A7D6VJJ7</accession>
<dbReference type="CDD" id="cd02440">
    <property type="entry name" value="AdoMet_MTases"/>
    <property type="match status" value="1"/>
</dbReference>
<evidence type="ECO:0000313" key="1">
    <source>
        <dbReference type="EMBL" id="QLY30970.1"/>
    </source>
</evidence>
<dbReference type="Proteomes" id="UP000515512">
    <property type="component" value="Chromosome"/>
</dbReference>
<dbReference type="PIRSF" id="PIRSF011491">
    <property type="entry name" value="Mtase_YbcY_prd"/>
    <property type="match status" value="1"/>
</dbReference>
<sequence length="229" mass="24870">MTSGTITEAERAGAAIYGYRALRIYDFVVLRVSNSLVWRCPSRRMLASYDAQVSGDHLDIGPGSGWFLREARFPVGETAVTLVDLNPAALEMSTQRLLGRGIEPSCRIGSVVRPLPVERRYRSVAANLVMHCVPGGWAEKGVAFRHIADVMAADGVFFGSTVLARGVRQHPVARWLIRFYNRAGAFQNASDDRAGLEAALRGAFAEVKVVVVGSVALWEARAPRGAAEV</sequence>
<dbReference type="GO" id="GO:0008168">
    <property type="term" value="F:methyltransferase activity"/>
    <property type="evidence" value="ECO:0007669"/>
    <property type="project" value="UniProtKB-KW"/>
</dbReference>